<organism evidence="2">
    <name type="scientific">Geoalkalibacter subterraneus</name>
    <dbReference type="NCBI Taxonomy" id="483547"/>
    <lineage>
        <taxon>Bacteria</taxon>
        <taxon>Pseudomonadati</taxon>
        <taxon>Thermodesulfobacteriota</taxon>
        <taxon>Desulfuromonadia</taxon>
        <taxon>Desulfuromonadales</taxon>
        <taxon>Geoalkalibacteraceae</taxon>
        <taxon>Geoalkalibacter</taxon>
    </lineage>
</organism>
<reference evidence="2" key="1">
    <citation type="journal article" date="2020" name="mSystems">
        <title>Genome- and Community-Level Interaction Insights into Carbon Utilization and Element Cycling Functions of Hydrothermarchaeota in Hydrothermal Sediment.</title>
        <authorList>
            <person name="Zhou Z."/>
            <person name="Liu Y."/>
            <person name="Xu W."/>
            <person name="Pan J."/>
            <person name="Luo Z.H."/>
            <person name="Li M."/>
        </authorList>
    </citation>
    <scope>NUCLEOTIDE SEQUENCE [LARGE SCALE GENOMIC DNA]</scope>
    <source>
        <strain evidence="2">SpSt-1220</strain>
    </source>
</reference>
<feature type="chain" id="PRO_5032314817" evidence="1">
    <location>
        <begin position="21"/>
        <end position="223"/>
    </location>
</feature>
<feature type="signal peptide" evidence="1">
    <location>
        <begin position="1"/>
        <end position="20"/>
    </location>
</feature>
<gene>
    <name evidence="2" type="ORF">ENN94_03460</name>
</gene>
<protein>
    <submittedName>
        <fullName evidence="2">Uncharacterized protein</fullName>
    </submittedName>
</protein>
<keyword evidence="1" id="KW-0732">Signal</keyword>
<proteinExistence type="predicted"/>
<comment type="caution">
    <text evidence="2">The sequence shown here is derived from an EMBL/GenBank/DDBJ whole genome shotgun (WGS) entry which is preliminary data.</text>
</comment>
<sequence length="223" mass="24390">MMRTFLFLLIFSLAATSAVAAIPTINCHCFQDRAFDPANPSAADQYYLATTQNRLLAAVFDQPRRNIVVAKQKGTEGDDLWVAYRASAETDLSPNDLLREKKEQGAWLPVLKAYNISLTQTDSALPNDSRELARLISTEILVGQGFADHETIESLYAAGAEQKEVICATLLASVSDRNAGEIRQSVTQGLYTWGQIFSDLGLASDLDASFQRMLAGITPVKTP</sequence>
<evidence type="ECO:0000256" key="1">
    <source>
        <dbReference type="SAM" id="SignalP"/>
    </source>
</evidence>
<name>A0A831LH68_9BACT</name>
<evidence type="ECO:0000313" key="2">
    <source>
        <dbReference type="EMBL" id="HDR46739.1"/>
    </source>
</evidence>
<accession>A0A831LH68</accession>
<dbReference type="EMBL" id="DSDO01000239">
    <property type="protein sequence ID" value="HDR46739.1"/>
    <property type="molecule type" value="Genomic_DNA"/>
</dbReference>
<dbReference type="Proteomes" id="UP000886162">
    <property type="component" value="Unassembled WGS sequence"/>
</dbReference>
<dbReference type="AlphaFoldDB" id="A0A831LH68"/>